<keyword evidence="3" id="KW-1185">Reference proteome</keyword>
<dbReference type="InterPro" id="IPR001387">
    <property type="entry name" value="Cro/C1-type_HTH"/>
</dbReference>
<dbReference type="InterPro" id="IPR010982">
    <property type="entry name" value="Lambda_DNA-bd_dom_sf"/>
</dbReference>
<gene>
    <name evidence="2" type="ORF">KTAU_08920</name>
</gene>
<evidence type="ECO:0000259" key="1">
    <source>
        <dbReference type="PROSITE" id="PS50943"/>
    </source>
</evidence>
<dbReference type="Proteomes" id="UP000334820">
    <property type="component" value="Unassembled WGS sequence"/>
</dbReference>
<sequence length="103" mass="12146">MKYWLAFNAIIPYPILGDNENRERHVYRLRVREVLQEKGRTQSWLARKSGVQDQLISKMIKEPDSYRPSYTTLAQVAKALRVPMEALFEELPDPEDEPDDVKR</sequence>
<dbReference type="GO" id="GO:0003677">
    <property type="term" value="F:DNA binding"/>
    <property type="evidence" value="ECO:0007669"/>
    <property type="project" value="InterPro"/>
</dbReference>
<proteinExistence type="predicted"/>
<dbReference type="Gene3D" id="1.10.260.40">
    <property type="entry name" value="lambda repressor-like DNA-binding domains"/>
    <property type="match status" value="1"/>
</dbReference>
<reference evidence="2 3" key="1">
    <citation type="journal article" date="2019" name="Int. J. Syst. Evol. Microbiol.">
        <title>Thermogemmatispora aurantia sp. nov. and Thermogemmatispora argillosa sp. nov., within the class Ktedonobacteria, and emended description of the genus Thermogemmatispora.</title>
        <authorList>
            <person name="Zheng Y."/>
            <person name="Wang C.M."/>
            <person name="Sakai Y."/>
            <person name="Abe K."/>
            <person name="Yokota A."/>
            <person name="Yabe S."/>
        </authorList>
    </citation>
    <scope>NUCLEOTIDE SEQUENCE [LARGE SCALE GENOMIC DNA]</scope>
    <source>
        <strain evidence="2 3">A1-2</strain>
    </source>
</reference>
<dbReference type="SUPFAM" id="SSF47413">
    <property type="entry name" value="lambda repressor-like DNA-binding domains"/>
    <property type="match status" value="1"/>
</dbReference>
<protein>
    <recommendedName>
        <fullName evidence="1">HTH cro/C1-type domain-containing protein</fullName>
    </recommendedName>
</protein>
<dbReference type="CDD" id="cd00093">
    <property type="entry name" value="HTH_XRE"/>
    <property type="match status" value="1"/>
</dbReference>
<organism evidence="2 3">
    <name type="scientific">Thermogemmatispora aurantia</name>
    <dbReference type="NCBI Taxonomy" id="2045279"/>
    <lineage>
        <taxon>Bacteria</taxon>
        <taxon>Bacillati</taxon>
        <taxon>Chloroflexota</taxon>
        <taxon>Ktedonobacteria</taxon>
        <taxon>Thermogemmatisporales</taxon>
        <taxon>Thermogemmatisporaceae</taxon>
        <taxon>Thermogemmatispora</taxon>
    </lineage>
</organism>
<dbReference type="EMBL" id="BKZV01000001">
    <property type="protein sequence ID" value="GER82254.1"/>
    <property type="molecule type" value="Genomic_DNA"/>
</dbReference>
<comment type="caution">
    <text evidence="2">The sequence shown here is derived from an EMBL/GenBank/DDBJ whole genome shotgun (WGS) entry which is preliminary data.</text>
</comment>
<dbReference type="SMART" id="SM00530">
    <property type="entry name" value="HTH_XRE"/>
    <property type="match status" value="1"/>
</dbReference>
<accession>A0A5J4JYQ9</accession>
<evidence type="ECO:0000313" key="3">
    <source>
        <dbReference type="Proteomes" id="UP000334820"/>
    </source>
</evidence>
<dbReference type="AlphaFoldDB" id="A0A5J4JYQ9"/>
<feature type="domain" description="HTH cro/C1-type" evidence="1">
    <location>
        <begin position="31"/>
        <end position="87"/>
    </location>
</feature>
<dbReference type="Pfam" id="PF01381">
    <property type="entry name" value="HTH_3"/>
    <property type="match status" value="1"/>
</dbReference>
<dbReference type="PROSITE" id="PS50943">
    <property type="entry name" value="HTH_CROC1"/>
    <property type="match status" value="1"/>
</dbReference>
<dbReference type="RefSeq" id="WP_228026311.1">
    <property type="nucleotide sequence ID" value="NZ_BKZV01000001.1"/>
</dbReference>
<evidence type="ECO:0000313" key="2">
    <source>
        <dbReference type="EMBL" id="GER82254.1"/>
    </source>
</evidence>
<name>A0A5J4JYQ9_9CHLR</name>